<dbReference type="AlphaFoldDB" id="A0A3P6UIF3"/>
<gene>
    <name evidence="2" type="ORF">DILT_LOCUS2981</name>
</gene>
<feature type="coiled-coil region" evidence="1">
    <location>
        <begin position="65"/>
        <end position="103"/>
    </location>
</feature>
<accession>A0A3P6UIF3</accession>
<evidence type="ECO:0000313" key="3">
    <source>
        <dbReference type="Proteomes" id="UP000281553"/>
    </source>
</evidence>
<reference evidence="2 3" key="1">
    <citation type="submission" date="2018-11" db="EMBL/GenBank/DDBJ databases">
        <authorList>
            <consortium name="Pathogen Informatics"/>
        </authorList>
    </citation>
    <scope>NUCLEOTIDE SEQUENCE [LARGE SCALE GENOMIC DNA]</scope>
</reference>
<dbReference type="EMBL" id="UYRU01042920">
    <property type="protein sequence ID" value="VDK78908.1"/>
    <property type="molecule type" value="Genomic_DNA"/>
</dbReference>
<dbReference type="OrthoDB" id="6287939at2759"/>
<organism evidence="2 3">
    <name type="scientific">Dibothriocephalus latus</name>
    <name type="common">Fish tapeworm</name>
    <name type="synonym">Diphyllobothrium latum</name>
    <dbReference type="NCBI Taxonomy" id="60516"/>
    <lineage>
        <taxon>Eukaryota</taxon>
        <taxon>Metazoa</taxon>
        <taxon>Spiralia</taxon>
        <taxon>Lophotrochozoa</taxon>
        <taxon>Platyhelminthes</taxon>
        <taxon>Cestoda</taxon>
        <taxon>Eucestoda</taxon>
        <taxon>Diphyllobothriidea</taxon>
        <taxon>Diphyllobothriidae</taxon>
        <taxon>Dibothriocephalus</taxon>
    </lineage>
</organism>
<keyword evidence="3" id="KW-1185">Reference proteome</keyword>
<name>A0A3P6UIF3_DIBLA</name>
<evidence type="ECO:0000313" key="2">
    <source>
        <dbReference type="EMBL" id="VDK78908.1"/>
    </source>
</evidence>
<protein>
    <submittedName>
        <fullName evidence="2">Uncharacterized protein</fullName>
    </submittedName>
</protein>
<evidence type="ECO:0000256" key="1">
    <source>
        <dbReference type="SAM" id="Coils"/>
    </source>
</evidence>
<keyword evidence="1" id="KW-0175">Coiled coil</keyword>
<dbReference type="Proteomes" id="UP000281553">
    <property type="component" value="Unassembled WGS sequence"/>
</dbReference>
<sequence>MLVRTGTTEDEKHSIQQRITFLLMTHQPAKCVAKNEVKAIKELRTDNRIIIPPADDERSTVFMNREDYDKKAKALIDDRESYRQAQNSEAKAVSNQLKKLVAEFKR</sequence>
<proteinExistence type="predicted"/>